<keyword evidence="1 14" id="KW-0004">4Fe-4S</keyword>
<proteinExistence type="inferred from homology"/>
<dbReference type="SUPFAM" id="SSF52540">
    <property type="entry name" value="P-loop containing nucleoside triphosphate hydrolases"/>
    <property type="match status" value="1"/>
</dbReference>
<dbReference type="InterPro" id="IPR011604">
    <property type="entry name" value="PDDEXK-like_dom_sf"/>
</dbReference>
<dbReference type="InterPro" id="IPR027417">
    <property type="entry name" value="P-loop_NTPase"/>
</dbReference>
<dbReference type="Pfam" id="PF12705">
    <property type="entry name" value="PDDEXK_1"/>
    <property type="match status" value="1"/>
</dbReference>
<evidence type="ECO:0000256" key="8">
    <source>
        <dbReference type="ARBA" id="ARBA00022839"/>
    </source>
</evidence>
<evidence type="ECO:0000256" key="14">
    <source>
        <dbReference type="HAMAP-Rule" id="MF_01452"/>
    </source>
</evidence>
<keyword evidence="9 14" id="KW-0067">ATP-binding</keyword>
<dbReference type="EC" id="3.1.-.-" evidence="14"/>
<dbReference type="Pfam" id="PF21445">
    <property type="entry name" value="ADDB_N"/>
    <property type="match status" value="1"/>
</dbReference>
<evidence type="ECO:0000313" key="16">
    <source>
        <dbReference type="EMBL" id="MFC5988865.1"/>
    </source>
</evidence>
<evidence type="ECO:0000256" key="13">
    <source>
        <dbReference type="ARBA" id="ARBA00023204"/>
    </source>
</evidence>
<dbReference type="HAMAP" id="MF_01452">
    <property type="entry name" value="AddB_type1"/>
    <property type="match status" value="1"/>
</dbReference>
<dbReference type="GO" id="GO:0003678">
    <property type="term" value="F:DNA helicase activity"/>
    <property type="evidence" value="ECO:0007669"/>
    <property type="project" value="UniProtKB-EC"/>
</dbReference>
<feature type="domain" description="UvrD-like helicase C-terminal" evidence="15">
    <location>
        <begin position="284"/>
        <end position="613"/>
    </location>
</feature>
<feature type="binding site" evidence="14">
    <location>
        <position position="1153"/>
    </location>
    <ligand>
        <name>[4Fe-4S] cluster</name>
        <dbReference type="ChEBI" id="CHEBI:49883"/>
    </ligand>
</feature>
<comment type="cofactor">
    <cofactor evidence="14">
        <name>Mg(2+)</name>
        <dbReference type="ChEBI" id="CHEBI:18420"/>
    </cofactor>
</comment>
<keyword evidence="7 14" id="KW-0347">Helicase</keyword>
<evidence type="ECO:0000256" key="3">
    <source>
        <dbReference type="ARBA" id="ARBA00022723"/>
    </source>
</evidence>
<dbReference type="NCBIfam" id="TIGR02773">
    <property type="entry name" value="addB_Gpos"/>
    <property type="match status" value="1"/>
</dbReference>
<comment type="cofactor">
    <cofactor evidence="14">
        <name>[4Fe-4S] cluster</name>
        <dbReference type="ChEBI" id="CHEBI:49883"/>
    </cofactor>
    <text evidence="14">Binds 1 [4Fe-4S] cluster.</text>
</comment>
<comment type="similarity">
    <text evidence="14">Belongs to the helicase family. AddB/RexB type 1 subfamily.</text>
</comment>
<dbReference type="Gene3D" id="3.90.320.10">
    <property type="match status" value="1"/>
</dbReference>
<evidence type="ECO:0000313" key="17">
    <source>
        <dbReference type="Proteomes" id="UP001596250"/>
    </source>
</evidence>
<comment type="function">
    <text evidence="14">The heterodimer acts as both an ATP-dependent DNA helicase and an ATP-dependent, dual-direction single-stranded exonuclease. Recognizes the chi site generating a DNA molecule suitable for the initiation of homologous recombination. The AddB subunit has 5' -&gt; 3' nuclease activity but not helicase activity.</text>
</comment>
<evidence type="ECO:0000256" key="5">
    <source>
        <dbReference type="ARBA" id="ARBA00022763"/>
    </source>
</evidence>
<evidence type="ECO:0000256" key="9">
    <source>
        <dbReference type="ARBA" id="ARBA00022840"/>
    </source>
</evidence>
<evidence type="ECO:0000256" key="2">
    <source>
        <dbReference type="ARBA" id="ARBA00022722"/>
    </source>
</evidence>
<dbReference type="PANTHER" id="PTHR30591:SF1">
    <property type="entry name" value="RECBCD ENZYME SUBUNIT RECC"/>
    <property type="match status" value="1"/>
</dbReference>
<dbReference type="InterPro" id="IPR038726">
    <property type="entry name" value="PDDEXK_AddAB-type"/>
</dbReference>
<keyword evidence="3 14" id="KW-0479">Metal-binding</keyword>
<dbReference type="GO" id="GO:0016787">
    <property type="term" value="F:hydrolase activity"/>
    <property type="evidence" value="ECO:0007669"/>
    <property type="project" value="UniProtKB-KW"/>
</dbReference>
<dbReference type="PROSITE" id="PS51217">
    <property type="entry name" value="UVRD_HELICASE_CTER"/>
    <property type="match status" value="1"/>
</dbReference>
<sequence length="1191" mass="136609">MGVELILGRAGSGKTEWVLGEMAQKMKQEPLGSPLIYLVPEQASFQGELALNSRMGLSGSVRAQVLSFQRLAHRVMQETGGTARLPIDDLGKTMLLHLTMKRNQERLLSFRHSGQQLGTMERMLDLFNEFKRYCVTPEVLRTIQAEHQDWSDKLADLHLIYEQYEALLLSQYIDSEEVLHILAQQVEQSAYLQSAEIWIDGFHGFTPLEYVVIAKLMKHCSSVHITFCVDRDYETEEKVHEFALFYPAAANLIRMKKLIEEHSIKLEGVTDLNRSGETPHRFKAAPMLAHLEKHYGSRKRYGSGKELDDWSQQADLQLFAASGKRTEIEHIAREMIRLAREEGARWRDILIVSRNLSSYEDVIAGVLEDHGIPYFLDQNRKVSQHPLIEFIRSALETVVKNWRYDSVFRCIRTEFLLPLEPVPELAGADSTFDLLSFGAEFEVWPLKARRGMDELENYVLAFGIQGSKWVDKKPWTSRFSLSSFDSEQEADEAEKAFLHRIEVYRSWVVKPLDAFQRRVKRADNVKEFADALFQLLDEVGAQERLERWSREAADQGEPEQAREHLQIWNSVMDVLDQLVEVMGEETLPLEWLSELLSAGLDQIQLGLVPPAIDQVVVGSMERTRPGVVKYLFMVGVNDGVIPAKLVEDGILSEDERERFAEQGIEVAPSSKRKLLDEQFMLYTTFTVPSARLYVSYPLADEEGKSLLPSEFVRRLEMMFPMCKIQFCSPEPYSPNDVNEQLGYIARPLTTLTYLVQQLRQWIRGADIHDAWWDVYNWYTREPLWQPLLKSRMYGLFYTNQEQRLSADTSRRLYGVRLRASVSRMERFAACPFSHFASYGLKLIERKLYRLEAPDIGQLFHAALTLIAVDLGERGVEWGDLTAEECMLEAEKAVEQLSPKLQSEILLSSKRYDYISRKLKNIVGRASVVLGEQAKRGSFSPVGLEIGFGTGQKLPPLVMKLDNGCEVELIGRIDRVDQAEGDGALLLRVIDYKSSSTSLQLQEVYYGLSLQLLTYLDVAITHAEKWLGKQAQPAGVLYFHVHNPLLQKERPMDEDKAKDELFKRYKMKGLVLSDLDIIQKMDKQLEKGYSDILPVGLKSDGDFYRSSSVVSLQQWGQLRDYVRGQIKHTAEEILDGNVDIQPYQFGKKTPCGFCPYHAVCQFDPLYEHNDYRKLPALEQEEIWKRIAEETAE</sequence>
<keyword evidence="4 14" id="KW-0547">Nucleotide-binding</keyword>
<dbReference type="PANTHER" id="PTHR30591">
    <property type="entry name" value="RECBCD ENZYME SUBUNIT RECC"/>
    <property type="match status" value="1"/>
</dbReference>
<evidence type="ECO:0000259" key="15">
    <source>
        <dbReference type="PROSITE" id="PS51217"/>
    </source>
</evidence>
<dbReference type="Gene3D" id="6.10.140.1030">
    <property type="match status" value="1"/>
</dbReference>
<keyword evidence="6 14" id="KW-0378">Hydrolase</keyword>
<evidence type="ECO:0000256" key="12">
    <source>
        <dbReference type="ARBA" id="ARBA00023125"/>
    </source>
</evidence>
<evidence type="ECO:0000256" key="7">
    <source>
        <dbReference type="ARBA" id="ARBA00022806"/>
    </source>
</evidence>
<evidence type="ECO:0000256" key="6">
    <source>
        <dbReference type="ARBA" id="ARBA00022801"/>
    </source>
</evidence>
<organism evidence="16 17">
    <name type="scientific">Marinicrinis lubricantis</name>
    <dbReference type="NCBI Taxonomy" id="2086470"/>
    <lineage>
        <taxon>Bacteria</taxon>
        <taxon>Bacillati</taxon>
        <taxon>Bacillota</taxon>
        <taxon>Bacilli</taxon>
        <taxon>Bacillales</taxon>
        <taxon>Paenibacillaceae</taxon>
    </lineage>
</organism>
<protein>
    <recommendedName>
        <fullName evidence="14">ATP-dependent helicase/deoxyribonuclease subunit B</fullName>
        <ecNumber evidence="14">3.1.-.-</ecNumber>
    </recommendedName>
    <alternativeName>
        <fullName evidence="14">ATP-dependent helicase/nuclease subunit AddB</fullName>
    </alternativeName>
</protein>
<keyword evidence="17" id="KW-1185">Reference proteome</keyword>
<dbReference type="InterPro" id="IPR049035">
    <property type="entry name" value="ADDB_N"/>
</dbReference>
<dbReference type="InterPro" id="IPR014140">
    <property type="entry name" value="DNA_helicase_suAddB"/>
</dbReference>
<comment type="caution">
    <text evidence="16">The sequence shown here is derived from an EMBL/GenBank/DDBJ whole genome shotgun (WGS) entry which is preliminary data.</text>
</comment>
<keyword evidence="5 14" id="KW-0227">DNA damage</keyword>
<comment type="subunit">
    <text evidence="14">Heterodimer of AddA and AddB.</text>
</comment>
<keyword evidence="8 14" id="KW-0269">Exonuclease</keyword>
<dbReference type="Proteomes" id="UP001596250">
    <property type="component" value="Unassembled WGS sequence"/>
</dbReference>
<reference evidence="17" key="1">
    <citation type="journal article" date="2019" name="Int. J. Syst. Evol. Microbiol.">
        <title>The Global Catalogue of Microorganisms (GCM) 10K type strain sequencing project: providing services to taxonomists for standard genome sequencing and annotation.</title>
        <authorList>
            <consortium name="The Broad Institute Genomics Platform"/>
            <consortium name="The Broad Institute Genome Sequencing Center for Infectious Disease"/>
            <person name="Wu L."/>
            <person name="Ma J."/>
        </authorList>
    </citation>
    <scope>NUCLEOTIDE SEQUENCE [LARGE SCALE GENOMIC DNA]</scope>
    <source>
        <strain evidence="17">CCM 8749</strain>
    </source>
</reference>
<dbReference type="InterPro" id="IPR014017">
    <property type="entry name" value="DNA_helicase_UvrD-like_C"/>
</dbReference>
<evidence type="ECO:0000256" key="11">
    <source>
        <dbReference type="ARBA" id="ARBA00023014"/>
    </source>
</evidence>
<name>A0ABW1IUU1_9BACL</name>
<comment type="miscellaneous">
    <text evidence="14">Despite having conserved helicase domains, this subunit does not have helicase activity.</text>
</comment>
<dbReference type="RefSeq" id="WP_379896375.1">
    <property type="nucleotide sequence ID" value="NZ_CBCSCT010000007.1"/>
</dbReference>
<evidence type="ECO:0000256" key="4">
    <source>
        <dbReference type="ARBA" id="ARBA00022741"/>
    </source>
</evidence>
<keyword evidence="2 14" id="KW-0540">Nuclease</keyword>
<evidence type="ECO:0000256" key="1">
    <source>
        <dbReference type="ARBA" id="ARBA00022485"/>
    </source>
</evidence>
<feature type="binding site" evidence="14">
    <location>
        <position position="830"/>
    </location>
    <ligand>
        <name>[4Fe-4S] cluster</name>
        <dbReference type="ChEBI" id="CHEBI:49883"/>
    </ligand>
</feature>
<dbReference type="Gene3D" id="3.40.50.300">
    <property type="entry name" value="P-loop containing nucleotide triphosphate hydrolases"/>
    <property type="match status" value="4"/>
</dbReference>
<dbReference type="EMBL" id="JBHSQV010000185">
    <property type="protein sequence ID" value="MFC5988865.1"/>
    <property type="molecule type" value="Genomic_DNA"/>
</dbReference>
<accession>A0ABW1IUU1</accession>
<feature type="binding site" evidence="14">
    <location>
        <position position="1150"/>
    </location>
    <ligand>
        <name>[4Fe-4S] cluster</name>
        <dbReference type="ChEBI" id="CHEBI:49883"/>
    </ligand>
</feature>
<keyword evidence="11 14" id="KW-0411">Iron-sulfur</keyword>
<gene>
    <name evidence="14 16" type="primary">addB</name>
    <name evidence="16" type="ORF">ACFPXP_20880</name>
</gene>
<evidence type="ECO:0000256" key="10">
    <source>
        <dbReference type="ARBA" id="ARBA00023004"/>
    </source>
</evidence>
<keyword evidence="10 14" id="KW-0408">Iron</keyword>
<feature type="binding site" evidence="14">
    <location>
        <position position="1159"/>
    </location>
    <ligand>
        <name>[4Fe-4S] cluster</name>
        <dbReference type="ChEBI" id="CHEBI:49883"/>
    </ligand>
</feature>
<keyword evidence="12 14" id="KW-0238">DNA-binding</keyword>
<keyword evidence="13 14" id="KW-0234">DNA repair</keyword>